<keyword evidence="3" id="KW-1185">Reference proteome</keyword>
<accession>A0A1R2BJQ3</accession>
<dbReference type="EMBL" id="MPUH01000599">
    <property type="protein sequence ID" value="OMJ76999.1"/>
    <property type="molecule type" value="Genomic_DNA"/>
</dbReference>
<evidence type="ECO:0000313" key="2">
    <source>
        <dbReference type="EMBL" id="OMJ76999.1"/>
    </source>
</evidence>
<sequence>MKLQAKSYASLHSSKLEGNKVNPKNQSEQTTPIFSNPSSKKLDLQRTVIQVKIPLSTFGEKETSLSGKRSKGSEYEVNCYPNICQSEKETNNYSERTKKIRSSTSKAINPSPSKKRLIKRKNKKYQITGILSSTIKNKTQYPSSKLPRSILKKQIITSNSLLPFFQHHHTITDPQISTFNIQNDSNIIFPEPKNENSSSIKVSHSKIFSKTKSNHKSLSLSVLTKTINENPSKNSPKKVTIIENQGNQNYKKPYKNNIREFSAQSLSFCDNFDVKSPDSESYLENKGWVALENIINHGKTSDFVKNFERNYSIVNDAFKSKYLSGFDCKDNVLEKKKIGKIAESETDSTLGSGKNEKKSLGILDKSAIPKLNLMKIKGNKWREQEIGEFYDLDEDFDNFLSGSESY</sequence>
<gene>
    <name evidence="2" type="ORF">SteCoe_23516</name>
</gene>
<feature type="compositionally biased region" description="Polar residues" evidence="1">
    <location>
        <begin position="22"/>
        <end position="39"/>
    </location>
</feature>
<reference evidence="2 3" key="1">
    <citation type="submission" date="2016-11" db="EMBL/GenBank/DDBJ databases">
        <title>The macronuclear genome of Stentor coeruleus: a giant cell with tiny introns.</title>
        <authorList>
            <person name="Slabodnick M."/>
            <person name="Ruby J.G."/>
            <person name="Reiff S.B."/>
            <person name="Swart E.C."/>
            <person name="Gosai S."/>
            <person name="Prabakaran S."/>
            <person name="Witkowska E."/>
            <person name="Larue G.E."/>
            <person name="Fisher S."/>
            <person name="Freeman R.M."/>
            <person name="Gunawardena J."/>
            <person name="Chu W."/>
            <person name="Stover N.A."/>
            <person name="Gregory B.D."/>
            <person name="Nowacki M."/>
            <person name="Derisi J."/>
            <person name="Roy S.W."/>
            <person name="Marshall W.F."/>
            <person name="Sood P."/>
        </authorList>
    </citation>
    <scope>NUCLEOTIDE SEQUENCE [LARGE SCALE GENOMIC DNA]</scope>
    <source>
        <strain evidence="2">WM001</strain>
    </source>
</reference>
<comment type="caution">
    <text evidence="2">The sequence shown here is derived from an EMBL/GenBank/DDBJ whole genome shotgun (WGS) entry which is preliminary data.</text>
</comment>
<evidence type="ECO:0000313" key="3">
    <source>
        <dbReference type="Proteomes" id="UP000187209"/>
    </source>
</evidence>
<name>A0A1R2BJQ3_9CILI</name>
<evidence type="ECO:0000256" key="1">
    <source>
        <dbReference type="SAM" id="MobiDB-lite"/>
    </source>
</evidence>
<organism evidence="2 3">
    <name type="scientific">Stentor coeruleus</name>
    <dbReference type="NCBI Taxonomy" id="5963"/>
    <lineage>
        <taxon>Eukaryota</taxon>
        <taxon>Sar</taxon>
        <taxon>Alveolata</taxon>
        <taxon>Ciliophora</taxon>
        <taxon>Postciliodesmatophora</taxon>
        <taxon>Heterotrichea</taxon>
        <taxon>Heterotrichida</taxon>
        <taxon>Stentoridae</taxon>
        <taxon>Stentor</taxon>
    </lineage>
</organism>
<feature type="region of interest" description="Disordered" evidence="1">
    <location>
        <begin position="1"/>
        <end position="39"/>
    </location>
</feature>
<proteinExistence type="predicted"/>
<dbReference type="Proteomes" id="UP000187209">
    <property type="component" value="Unassembled WGS sequence"/>
</dbReference>
<dbReference type="AlphaFoldDB" id="A0A1R2BJQ3"/>
<protein>
    <submittedName>
        <fullName evidence="2">Uncharacterized protein</fullName>
    </submittedName>
</protein>